<dbReference type="GO" id="GO:0009228">
    <property type="term" value="P:thiamine biosynthetic process"/>
    <property type="evidence" value="ECO:0007669"/>
    <property type="project" value="UniProtKB-KW"/>
</dbReference>
<comment type="catalytic activity">
    <reaction evidence="1">
        <text>4-amino-5-hydroxymethyl-2-methylpyrimidine + ATP = 4-amino-2-methyl-5-(phosphooxymethyl)pyrimidine + ADP + H(+)</text>
        <dbReference type="Rhea" id="RHEA:23096"/>
        <dbReference type="ChEBI" id="CHEBI:15378"/>
        <dbReference type="ChEBI" id="CHEBI:16892"/>
        <dbReference type="ChEBI" id="CHEBI:30616"/>
        <dbReference type="ChEBI" id="CHEBI:58354"/>
        <dbReference type="ChEBI" id="CHEBI:456216"/>
        <dbReference type="EC" id="2.7.1.49"/>
    </reaction>
</comment>
<feature type="compositionally biased region" description="Pro residues" evidence="6">
    <location>
        <begin position="232"/>
        <end position="245"/>
    </location>
</feature>
<evidence type="ECO:0000256" key="1">
    <source>
        <dbReference type="ARBA" id="ARBA00000151"/>
    </source>
</evidence>
<evidence type="ECO:0000313" key="9">
    <source>
        <dbReference type="Proteomes" id="UP000198403"/>
    </source>
</evidence>
<dbReference type="GO" id="GO:0009229">
    <property type="term" value="P:thiamine diphosphate biosynthetic process"/>
    <property type="evidence" value="ECO:0007669"/>
    <property type="project" value="UniProtKB-UniPathway"/>
</dbReference>
<evidence type="ECO:0000256" key="6">
    <source>
        <dbReference type="SAM" id="MobiDB-lite"/>
    </source>
</evidence>
<dbReference type="PANTHER" id="PTHR20858:SF17">
    <property type="entry name" value="HYDROXYMETHYLPYRIMIDINE_PHOSPHOMETHYLPYRIMIDINE KINASE THI20-RELATED"/>
    <property type="match status" value="1"/>
</dbReference>
<evidence type="ECO:0000256" key="2">
    <source>
        <dbReference type="ARBA" id="ARBA00000565"/>
    </source>
</evidence>
<dbReference type="GO" id="GO:0008902">
    <property type="term" value="F:hydroxymethylpyrimidine kinase activity"/>
    <property type="evidence" value="ECO:0007669"/>
    <property type="project" value="UniProtKB-EC"/>
</dbReference>
<dbReference type="GO" id="GO:0008972">
    <property type="term" value="F:phosphomethylpyrimidine kinase activity"/>
    <property type="evidence" value="ECO:0007669"/>
    <property type="project" value="UniProtKB-EC"/>
</dbReference>
<proteinExistence type="predicted"/>
<keyword evidence="5" id="KW-0784">Thiamine biosynthesis</keyword>
<comment type="pathway">
    <text evidence="4">Cofactor biosynthesis; thiamine diphosphate biosynthesis; 4-amino-2-methyl-5-diphosphomethylpyrimidine from 5-amino-1-(5-phospho-D-ribosyl)imidazole: step 3/3.</text>
</comment>
<dbReference type="EMBL" id="FZNO01000026">
    <property type="protein sequence ID" value="SNR79974.1"/>
    <property type="molecule type" value="Genomic_DNA"/>
</dbReference>
<dbReference type="InterPro" id="IPR029056">
    <property type="entry name" value="Ribokinase-like"/>
</dbReference>
<evidence type="ECO:0000259" key="7">
    <source>
        <dbReference type="Pfam" id="PF08543"/>
    </source>
</evidence>
<organism evidence="8 9">
    <name type="scientific">Blastococcus mobilis</name>
    <dbReference type="NCBI Taxonomy" id="1938746"/>
    <lineage>
        <taxon>Bacteria</taxon>
        <taxon>Bacillati</taxon>
        <taxon>Actinomycetota</taxon>
        <taxon>Actinomycetes</taxon>
        <taxon>Geodermatophilales</taxon>
        <taxon>Geodermatophilaceae</taxon>
        <taxon>Blastococcus</taxon>
    </lineage>
</organism>
<dbReference type="Gene3D" id="3.40.1190.20">
    <property type="match status" value="1"/>
</dbReference>
<feature type="compositionally biased region" description="Low complexity" evidence="6">
    <location>
        <begin position="158"/>
        <end position="185"/>
    </location>
</feature>
<feature type="compositionally biased region" description="Gly residues" evidence="6">
    <location>
        <begin position="353"/>
        <end position="363"/>
    </location>
</feature>
<accession>A0A238ZB80</accession>
<feature type="compositionally biased region" description="Low complexity" evidence="6">
    <location>
        <begin position="197"/>
        <end position="209"/>
    </location>
</feature>
<protein>
    <submittedName>
        <fullName evidence="8">Hydroxymethylpyrimidine kinase/phosphomethylpyrimidine kinase</fullName>
    </submittedName>
</protein>
<dbReference type="Proteomes" id="UP000198403">
    <property type="component" value="Unassembled WGS sequence"/>
</dbReference>
<keyword evidence="8" id="KW-0418">Kinase</keyword>
<gene>
    <name evidence="8" type="ORF">SAMN06272737_12641</name>
</gene>
<dbReference type="SUPFAM" id="SSF53613">
    <property type="entry name" value="Ribokinase-like"/>
    <property type="match status" value="1"/>
</dbReference>
<comment type="function">
    <text evidence="3">Catalyzes the phosphorylation of hydroxymethylpyrimidine phosphate (HMP-P) to HMP-PP, and of HMP to HMP-P.</text>
</comment>
<dbReference type="UniPathway" id="UPA00060">
    <property type="reaction ID" value="UER00138"/>
</dbReference>
<feature type="compositionally biased region" description="Low complexity" evidence="6">
    <location>
        <begin position="246"/>
        <end position="260"/>
    </location>
</feature>
<keyword evidence="8" id="KW-0808">Transferase</keyword>
<sequence length="372" mass="37223">MTPPVALTIAGSDSSGGAGIQADSKTFQALGVFGATAITALTAQNTQGVRGIHPVPADFVTAQIHAVLDDLPVVKTGMLATAEIVTAVAELAATGRLPQLVIDPVMVASSGDRLLEPLAERLYLQALLPHAAVITLNLREAEVLLGTAIDTLDDQREPASALGPPPSSSRAATPAATARSRPSTSCGTAPRCTNYGRTGSTLSTTTAPAAPSPPPLPRFSPGAAACRTRSRPPSPSSPGPSPAAPPGGSATGTAPSTTPAPAGPCMPRAPVARLPRHSGATAGPNPGARPEASPGWKESRRPLPRNSGRLRDSSMRTAVTLPAVPQKEGPPATPTGGRPRCGSTPSSTAGRGRAAGGVGGGDLPAGRRPARL</sequence>
<evidence type="ECO:0000256" key="3">
    <source>
        <dbReference type="ARBA" id="ARBA00003848"/>
    </source>
</evidence>
<keyword evidence="9" id="KW-1185">Reference proteome</keyword>
<dbReference type="AlphaFoldDB" id="A0A238ZB80"/>
<dbReference type="Pfam" id="PF08543">
    <property type="entry name" value="Phos_pyr_kin"/>
    <property type="match status" value="1"/>
</dbReference>
<dbReference type="InterPro" id="IPR004399">
    <property type="entry name" value="HMP/HMP-P_kinase_dom"/>
</dbReference>
<comment type="catalytic activity">
    <reaction evidence="2">
        <text>4-amino-2-methyl-5-(phosphooxymethyl)pyrimidine + ATP = 4-amino-2-methyl-5-(diphosphooxymethyl)pyrimidine + ADP</text>
        <dbReference type="Rhea" id="RHEA:19893"/>
        <dbReference type="ChEBI" id="CHEBI:30616"/>
        <dbReference type="ChEBI" id="CHEBI:57841"/>
        <dbReference type="ChEBI" id="CHEBI:58354"/>
        <dbReference type="ChEBI" id="CHEBI:456216"/>
        <dbReference type="EC" id="2.7.4.7"/>
    </reaction>
</comment>
<dbReference type="InterPro" id="IPR013749">
    <property type="entry name" value="PM/HMP-P_kinase-1"/>
</dbReference>
<evidence type="ECO:0000256" key="4">
    <source>
        <dbReference type="ARBA" id="ARBA00004769"/>
    </source>
</evidence>
<reference evidence="8 9" key="1">
    <citation type="submission" date="2017-06" db="EMBL/GenBank/DDBJ databases">
        <authorList>
            <person name="Kim H.J."/>
            <person name="Triplett B.A."/>
        </authorList>
    </citation>
    <scope>NUCLEOTIDE SEQUENCE [LARGE SCALE GENOMIC DNA]</scope>
    <source>
        <strain evidence="8 9">DSM 44272</strain>
    </source>
</reference>
<dbReference type="GO" id="GO:0005829">
    <property type="term" value="C:cytosol"/>
    <property type="evidence" value="ECO:0007669"/>
    <property type="project" value="TreeGrafter"/>
</dbReference>
<dbReference type="CDD" id="cd01169">
    <property type="entry name" value="HMPP_kinase"/>
    <property type="match status" value="1"/>
</dbReference>
<feature type="domain" description="Pyridoxamine kinase/Phosphomethylpyrimidine kinase" evidence="7">
    <location>
        <begin position="13"/>
        <end position="162"/>
    </location>
</feature>
<evidence type="ECO:0000256" key="5">
    <source>
        <dbReference type="ARBA" id="ARBA00022977"/>
    </source>
</evidence>
<dbReference type="PANTHER" id="PTHR20858">
    <property type="entry name" value="PHOSPHOMETHYLPYRIMIDINE KINASE"/>
    <property type="match status" value="1"/>
</dbReference>
<feature type="region of interest" description="Disordered" evidence="6">
    <location>
        <begin position="155"/>
        <end position="372"/>
    </location>
</feature>
<name>A0A238ZB80_9ACTN</name>
<evidence type="ECO:0000313" key="8">
    <source>
        <dbReference type="EMBL" id="SNR79974.1"/>
    </source>
</evidence>